<accession>A0A813YBH6</accession>
<reference evidence="3" key="1">
    <citation type="submission" date="2021-02" db="EMBL/GenBank/DDBJ databases">
        <authorList>
            <person name="Nowell W R."/>
        </authorList>
    </citation>
    <scope>NUCLEOTIDE SEQUENCE</scope>
    <source>
        <strain evidence="3">Ploen Becks lab</strain>
    </source>
</reference>
<dbReference type="GO" id="GO:0005886">
    <property type="term" value="C:plasma membrane"/>
    <property type="evidence" value="ECO:0007669"/>
    <property type="project" value="TreeGrafter"/>
</dbReference>
<dbReference type="PANTHER" id="PTHR23248:SF63">
    <property type="entry name" value="PHOSPHOLIPID SCRAMBLASE"/>
    <property type="match status" value="1"/>
</dbReference>
<dbReference type="PANTHER" id="PTHR23248">
    <property type="entry name" value="PHOSPHOLIPID SCRAMBLASE-RELATED"/>
    <property type="match status" value="1"/>
</dbReference>
<sequence length="235" mass="26709">MDKEGIQTDTKTSVKPANFCRYMAKPAPIENIRPGLEYLSELDRFKIEKIPSLSEAIIGIETNNKYIIKNLNDEQFYYAYEFTEACIRLCCGSRRGFRINVLDNYREEVMNITRNYKSCAGHCWFAGCCQCCTYEVVVMASGKLIGTIRQTKSFWKSCYEILDENEKIVVKLKGPCCAVNFCCCSCEKRIKVLTSDGKFQIGNITKESIETNENRKADIYSISFPVDLAASAKGI</sequence>
<dbReference type="Pfam" id="PF03803">
    <property type="entry name" value="Scramblase"/>
    <property type="match status" value="1"/>
</dbReference>
<comment type="cofactor">
    <cofactor evidence="2">
        <name>Ca(2+)</name>
        <dbReference type="ChEBI" id="CHEBI:29108"/>
    </cofactor>
</comment>
<comment type="similarity">
    <text evidence="1 2">Belongs to the phospholipid scramblase family.</text>
</comment>
<evidence type="ECO:0000256" key="2">
    <source>
        <dbReference type="RuleBase" id="RU363116"/>
    </source>
</evidence>
<evidence type="ECO:0000256" key="1">
    <source>
        <dbReference type="ARBA" id="ARBA00005350"/>
    </source>
</evidence>
<name>A0A813YBH6_9BILA</name>
<gene>
    <name evidence="3" type="ORF">OXX778_LOCUS10455</name>
</gene>
<comment type="function">
    <text evidence="2">May mediate accelerated ATP-independent bidirectional transbilayer migration of phospholipids upon binding calcium ions that results in a loss of phospholipid asymmetry in the plasma membrane.</text>
</comment>
<keyword evidence="2" id="KW-0106">Calcium</keyword>
<dbReference type="AlphaFoldDB" id="A0A813YBH6"/>
<dbReference type="Proteomes" id="UP000663879">
    <property type="component" value="Unassembled WGS sequence"/>
</dbReference>
<protein>
    <recommendedName>
        <fullName evidence="2">Phospholipid scramblase</fullName>
    </recommendedName>
</protein>
<evidence type="ECO:0000313" key="3">
    <source>
        <dbReference type="EMBL" id="CAF0881895.1"/>
    </source>
</evidence>
<keyword evidence="4" id="KW-1185">Reference proteome</keyword>
<dbReference type="OrthoDB" id="191150at2759"/>
<dbReference type="InterPro" id="IPR005552">
    <property type="entry name" value="Scramblase"/>
</dbReference>
<comment type="caution">
    <text evidence="3">The sequence shown here is derived from an EMBL/GenBank/DDBJ whole genome shotgun (WGS) entry which is preliminary data.</text>
</comment>
<dbReference type="EMBL" id="CAJNOC010001659">
    <property type="protein sequence ID" value="CAF0881895.1"/>
    <property type="molecule type" value="Genomic_DNA"/>
</dbReference>
<organism evidence="3 4">
    <name type="scientific">Brachionus calyciflorus</name>
    <dbReference type="NCBI Taxonomy" id="104777"/>
    <lineage>
        <taxon>Eukaryota</taxon>
        <taxon>Metazoa</taxon>
        <taxon>Spiralia</taxon>
        <taxon>Gnathifera</taxon>
        <taxon>Rotifera</taxon>
        <taxon>Eurotatoria</taxon>
        <taxon>Monogononta</taxon>
        <taxon>Pseudotrocha</taxon>
        <taxon>Ploima</taxon>
        <taxon>Brachionidae</taxon>
        <taxon>Brachionus</taxon>
    </lineage>
</organism>
<evidence type="ECO:0000313" key="4">
    <source>
        <dbReference type="Proteomes" id="UP000663879"/>
    </source>
</evidence>
<keyword evidence="2" id="KW-0564">Palmitate</keyword>
<keyword evidence="2" id="KW-0449">Lipoprotein</keyword>
<proteinExistence type="inferred from homology"/>
<dbReference type="GO" id="GO:0017128">
    <property type="term" value="F:phospholipid scramblase activity"/>
    <property type="evidence" value="ECO:0007669"/>
    <property type="project" value="InterPro"/>
</dbReference>